<dbReference type="EMBL" id="FAOZ01000023">
    <property type="protein sequence ID" value="CUU58880.1"/>
    <property type="molecule type" value="Genomic_DNA"/>
</dbReference>
<dbReference type="InterPro" id="IPR003830">
    <property type="entry name" value="ComA_synth"/>
</dbReference>
<protein>
    <submittedName>
        <fullName evidence="2">Phosphosulfolactate synthase</fullName>
    </submittedName>
</protein>
<reference evidence="3" key="1">
    <citation type="submission" date="2015-11" db="EMBL/GenBank/DDBJ databases">
        <authorList>
            <person name="Varghese N."/>
        </authorList>
    </citation>
    <scope>NUCLEOTIDE SEQUENCE [LARGE SCALE GENOMIC DNA]</scope>
    <source>
        <strain evidence="3">DSM 45899</strain>
    </source>
</reference>
<sequence length="257" mass="28229">MSRTALALPSRQVRPRTRGITMVIDNGLPTGYFQDAVASAADLVDLVKFGWGTSVVTADLDRKTETLRSLGIGYFFGGTLFEKHVMQNRFEDFREFCHVHSCSHVEVSNGTIDLSNQEKCAFIRKLAGDFTVLSEVGFKDGERSERLSPSRWIDCIHADLDAGAELVIAEARESGSSGICRPDGRLRFGLIEDILDAGFPVDRLLFEAPTRTLQTYFVRRVGTEVNLGNIAPAEVIALETLRLGLRSDTMLDVGAGA</sequence>
<dbReference type="Pfam" id="PF02679">
    <property type="entry name" value="ComA"/>
    <property type="match status" value="1"/>
</dbReference>
<accession>A0A0S4QTF4</accession>
<evidence type="ECO:0000313" key="2">
    <source>
        <dbReference type="EMBL" id="CUU58880.1"/>
    </source>
</evidence>
<dbReference type="Proteomes" id="UP000198802">
    <property type="component" value="Unassembled WGS sequence"/>
</dbReference>
<keyword evidence="3" id="KW-1185">Reference proteome</keyword>
<name>A0A0S4QTF4_9ACTN</name>
<evidence type="ECO:0000256" key="1">
    <source>
        <dbReference type="ARBA" id="ARBA00010424"/>
    </source>
</evidence>
<dbReference type="SUPFAM" id="SSF102110">
    <property type="entry name" value="(2r)-phospho-3-sulfolactate synthase ComA"/>
    <property type="match status" value="1"/>
</dbReference>
<dbReference type="Gene3D" id="3.20.20.70">
    <property type="entry name" value="Aldolase class I"/>
    <property type="match status" value="1"/>
</dbReference>
<dbReference type="AlphaFoldDB" id="A0A0S4QTF4"/>
<dbReference type="RefSeq" id="WP_091282708.1">
    <property type="nucleotide sequence ID" value="NZ_FAOZ01000023.1"/>
</dbReference>
<proteinExistence type="inferred from homology"/>
<gene>
    <name evidence="2" type="ORF">Ga0074812_1238</name>
</gene>
<comment type="similarity">
    <text evidence="1">Belongs to the phosphosulfolactate synthase family.</text>
</comment>
<dbReference type="InterPro" id="IPR013785">
    <property type="entry name" value="Aldolase_TIM"/>
</dbReference>
<dbReference type="InterPro" id="IPR036112">
    <property type="entry name" value="ComA_synth_sf"/>
</dbReference>
<evidence type="ECO:0000313" key="3">
    <source>
        <dbReference type="Proteomes" id="UP000198802"/>
    </source>
</evidence>
<organism evidence="2 3">
    <name type="scientific">Parafrankia irregularis</name>
    <dbReference type="NCBI Taxonomy" id="795642"/>
    <lineage>
        <taxon>Bacteria</taxon>
        <taxon>Bacillati</taxon>
        <taxon>Actinomycetota</taxon>
        <taxon>Actinomycetes</taxon>
        <taxon>Frankiales</taxon>
        <taxon>Frankiaceae</taxon>
        <taxon>Parafrankia</taxon>
    </lineage>
</organism>